<dbReference type="EMBL" id="JBHTKA010000001">
    <property type="protein sequence ID" value="MFD0998391.1"/>
    <property type="molecule type" value="Genomic_DNA"/>
</dbReference>
<comment type="caution">
    <text evidence="2">The sequence shown here is derived from an EMBL/GenBank/DDBJ whole genome shotgun (WGS) entry which is preliminary data.</text>
</comment>
<feature type="region of interest" description="Disordered" evidence="1">
    <location>
        <begin position="19"/>
        <end position="42"/>
    </location>
</feature>
<proteinExistence type="predicted"/>
<protein>
    <recommendedName>
        <fullName evidence="4">Tox-MPTase2 domain-containing protein</fullName>
    </recommendedName>
</protein>
<evidence type="ECO:0000313" key="3">
    <source>
        <dbReference type="Proteomes" id="UP001597112"/>
    </source>
</evidence>
<reference evidence="3" key="1">
    <citation type="journal article" date="2019" name="Int. J. Syst. Evol. Microbiol.">
        <title>The Global Catalogue of Microorganisms (GCM) 10K type strain sequencing project: providing services to taxonomists for standard genome sequencing and annotation.</title>
        <authorList>
            <consortium name="The Broad Institute Genomics Platform"/>
            <consortium name="The Broad Institute Genome Sequencing Center for Infectious Disease"/>
            <person name="Wu L."/>
            <person name="Ma J."/>
        </authorList>
    </citation>
    <scope>NUCLEOTIDE SEQUENCE [LARGE SCALE GENOMIC DNA]</scope>
    <source>
        <strain evidence="3">CCUG 58938</strain>
    </source>
</reference>
<evidence type="ECO:0008006" key="4">
    <source>
        <dbReference type="Google" id="ProtNLM"/>
    </source>
</evidence>
<evidence type="ECO:0000313" key="2">
    <source>
        <dbReference type="EMBL" id="MFD0998391.1"/>
    </source>
</evidence>
<sequence>MGWCDDMIAIPPAGGGGTYIGASDATPRSGGSGGSTSTPKPVKSNPVVVIVPEPGFDDITFNNVKSPCLVSVIKNLLRDDFKNKINRDAKYWFVDAEVAQNLDFKEVNIILDKNDQPVHAQTAPPNLDKDHNTHIEITLNASTLPGTSELFQIIAIYHETKHGIFNIRETYQNKSQKEKHELMSSTYETQSMIDVVSEIYGKKLSTEETQQVAALWLYNFKDAIGSINFQQSMSKWSLSEDKIIQIGEKEERVVKVNVGGVQKIKSIGGRNCSKD</sequence>
<dbReference type="RefSeq" id="WP_377575015.1">
    <property type="nucleotide sequence ID" value="NZ_JBHTKA010000001.1"/>
</dbReference>
<accession>A0ABW3JXX5</accession>
<keyword evidence="3" id="KW-1185">Reference proteome</keyword>
<name>A0ABW3JXX5_9BACT</name>
<gene>
    <name evidence="2" type="ORF">ACFQ21_03695</name>
</gene>
<evidence type="ECO:0000256" key="1">
    <source>
        <dbReference type="SAM" id="MobiDB-lite"/>
    </source>
</evidence>
<dbReference type="Proteomes" id="UP001597112">
    <property type="component" value="Unassembled WGS sequence"/>
</dbReference>
<organism evidence="2 3">
    <name type="scientific">Ohtaekwangia kribbensis</name>
    <dbReference type="NCBI Taxonomy" id="688913"/>
    <lineage>
        <taxon>Bacteria</taxon>
        <taxon>Pseudomonadati</taxon>
        <taxon>Bacteroidota</taxon>
        <taxon>Cytophagia</taxon>
        <taxon>Cytophagales</taxon>
        <taxon>Fulvivirgaceae</taxon>
        <taxon>Ohtaekwangia</taxon>
    </lineage>
</organism>